<dbReference type="Pfam" id="PF04020">
    <property type="entry name" value="Phage_holin_4_2"/>
    <property type="match status" value="1"/>
</dbReference>
<comment type="caution">
    <text evidence="2">The sequence shown here is derived from an EMBL/GenBank/DDBJ whole genome shotgun (WGS) entry which is preliminary data.</text>
</comment>
<dbReference type="InterPro" id="IPR007165">
    <property type="entry name" value="Phage_holin_4_2"/>
</dbReference>
<dbReference type="AlphaFoldDB" id="A0ABD4T6N9"/>
<dbReference type="Proteomes" id="UP000031561">
    <property type="component" value="Unassembled WGS sequence"/>
</dbReference>
<gene>
    <name evidence="2" type="ORF">QQ91_0014940</name>
</gene>
<evidence type="ECO:0000256" key="1">
    <source>
        <dbReference type="SAM" id="Phobius"/>
    </source>
</evidence>
<accession>A0ABD4T6N9</accession>
<reference evidence="2 3" key="1">
    <citation type="journal article" date="2015" name="Genome Announc.">
        <title>Draft Genome Sequence of Filamentous Marine Cyanobacterium Lyngbya confervoides Strain BDU141951.</title>
        <authorList>
            <person name="Chandrababunaidu M.M."/>
            <person name="Sen D."/>
            <person name="Tripathy S."/>
        </authorList>
    </citation>
    <scope>NUCLEOTIDE SEQUENCE [LARGE SCALE GENOMIC DNA]</scope>
    <source>
        <strain evidence="2 3">BDU141951</strain>
    </source>
</reference>
<keyword evidence="1" id="KW-1133">Transmembrane helix</keyword>
<sequence>MKRFLVTWFIGAIALLITAAVIEGFDVTGTGAAIAAPVLGIANATVRPVLSFLTFPIRLITLGLFSFVINAFTLWGVSILVTPGFSIDGPIPALVGSVCLSLITSLFNILFNPKRPSKSRTR</sequence>
<feature type="transmembrane region" description="Helical" evidence="1">
    <location>
        <begin position="62"/>
        <end position="85"/>
    </location>
</feature>
<protein>
    <submittedName>
        <fullName evidence="2">Phage holin family protein</fullName>
    </submittedName>
</protein>
<keyword evidence="1" id="KW-0472">Membrane</keyword>
<proteinExistence type="predicted"/>
<feature type="transmembrane region" description="Helical" evidence="1">
    <location>
        <begin position="91"/>
        <end position="111"/>
    </location>
</feature>
<organism evidence="2 3">
    <name type="scientific">Lyngbya confervoides BDU141951</name>
    <dbReference type="NCBI Taxonomy" id="1574623"/>
    <lineage>
        <taxon>Bacteria</taxon>
        <taxon>Bacillati</taxon>
        <taxon>Cyanobacteriota</taxon>
        <taxon>Cyanophyceae</taxon>
        <taxon>Oscillatoriophycideae</taxon>
        <taxon>Oscillatoriales</taxon>
        <taxon>Microcoleaceae</taxon>
        <taxon>Lyngbya</taxon>
    </lineage>
</organism>
<evidence type="ECO:0000313" key="2">
    <source>
        <dbReference type="EMBL" id="MCM1984118.1"/>
    </source>
</evidence>
<evidence type="ECO:0000313" key="3">
    <source>
        <dbReference type="Proteomes" id="UP000031561"/>
    </source>
</evidence>
<keyword evidence="3" id="KW-1185">Reference proteome</keyword>
<name>A0ABD4T6N9_9CYAN</name>
<feature type="transmembrane region" description="Helical" evidence="1">
    <location>
        <begin position="29"/>
        <end position="50"/>
    </location>
</feature>
<dbReference type="EMBL" id="JTHE03000088">
    <property type="protein sequence ID" value="MCM1984118.1"/>
    <property type="molecule type" value="Genomic_DNA"/>
</dbReference>
<dbReference type="PANTHER" id="PTHR37309">
    <property type="entry name" value="SLR0284 PROTEIN"/>
    <property type="match status" value="1"/>
</dbReference>
<keyword evidence="1" id="KW-0812">Transmembrane</keyword>
<dbReference type="RefSeq" id="WP_166275744.1">
    <property type="nucleotide sequence ID" value="NZ_JTHE03000088.1"/>
</dbReference>
<dbReference type="PANTHER" id="PTHR37309:SF1">
    <property type="entry name" value="SLR0284 PROTEIN"/>
    <property type="match status" value="1"/>
</dbReference>